<dbReference type="Proteomes" id="UP000322225">
    <property type="component" value="Chromosome 8"/>
</dbReference>
<protein>
    <submittedName>
        <fullName evidence="2">Uncharacterized protein</fullName>
    </submittedName>
</protein>
<keyword evidence="1" id="KW-0812">Transmembrane</keyword>
<dbReference type="KEGG" id="ksn:43591896"/>
<dbReference type="AlphaFoldDB" id="A0AAJ8MY82"/>
<reference evidence="2" key="2">
    <citation type="submission" date="2024-01" db="EMBL/GenBank/DDBJ databases">
        <title>Comparative genomics of Cryptococcus and Kwoniella reveals pathogenesis evolution and contrasting modes of karyotype evolution via chromosome fusion or intercentromeric recombination.</title>
        <authorList>
            <person name="Coelho M.A."/>
            <person name="David-Palma M."/>
            <person name="Shea T."/>
            <person name="Bowers K."/>
            <person name="McGinley-Smith S."/>
            <person name="Mohammad A.W."/>
            <person name="Gnirke A."/>
            <person name="Yurkov A.M."/>
            <person name="Nowrousian M."/>
            <person name="Sun S."/>
            <person name="Cuomo C.A."/>
            <person name="Heitman J."/>
        </authorList>
    </citation>
    <scope>NUCLEOTIDE SEQUENCE</scope>
    <source>
        <strain evidence="2">CBS 12478</strain>
    </source>
</reference>
<organism evidence="2 3">
    <name type="scientific">Kwoniella shandongensis</name>
    <dbReference type="NCBI Taxonomy" id="1734106"/>
    <lineage>
        <taxon>Eukaryota</taxon>
        <taxon>Fungi</taxon>
        <taxon>Dikarya</taxon>
        <taxon>Basidiomycota</taxon>
        <taxon>Agaricomycotina</taxon>
        <taxon>Tremellomycetes</taxon>
        <taxon>Tremellales</taxon>
        <taxon>Cryptococcaceae</taxon>
        <taxon>Kwoniella</taxon>
    </lineage>
</organism>
<gene>
    <name evidence="2" type="ORF">CI109_104886</name>
</gene>
<accession>A0AAJ8MY82</accession>
<keyword evidence="3" id="KW-1185">Reference proteome</keyword>
<keyword evidence="1" id="KW-1133">Transmembrane helix</keyword>
<keyword evidence="1" id="KW-0472">Membrane</keyword>
<proteinExistence type="predicted"/>
<evidence type="ECO:0000313" key="3">
    <source>
        <dbReference type="Proteomes" id="UP000322225"/>
    </source>
</evidence>
<name>A0AAJ8MY82_9TREE</name>
<reference evidence="2" key="1">
    <citation type="submission" date="2017-08" db="EMBL/GenBank/DDBJ databases">
        <authorList>
            <person name="Cuomo C."/>
            <person name="Billmyre B."/>
            <person name="Heitman J."/>
        </authorList>
    </citation>
    <scope>NUCLEOTIDE SEQUENCE</scope>
    <source>
        <strain evidence="2">CBS 12478</strain>
    </source>
</reference>
<dbReference type="EMBL" id="CP144058">
    <property type="protein sequence ID" value="WWD20410.1"/>
    <property type="molecule type" value="Genomic_DNA"/>
</dbReference>
<evidence type="ECO:0000313" key="2">
    <source>
        <dbReference type="EMBL" id="WWD20410.1"/>
    </source>
</evidence>
<feature type="transmembrane region" description="Helical" evidence="1">
    <location>
        <begin position="60"/>
        <end position="84"/>
    </location>
</feature>
<sequence>MLMRLMKESHLVVLRYAGNTSICPEVSFATNIHLVFCCLLYCTSELPPGRIDDSRHGKQICTMTLLFPPLCLVLAVLSFLSSVLGDTEIVNFHLPLSTTTTRHITPPDVPLLILSPSETITINLTSSSPERWFMLDFGDSTYTSWTIRASWPGSSPTRIKFIEPFSPGYFIIHSSSLSPPFPHPLLQHIPSYLKPYFPSSTRGKRKVRGSDDFETLLQVTLEPLHLGVIPQTAIPAIGLIVLFALGAGVCVPSIIHILETARDWADQKQVVDGKNVKME</sequence>
<dbReference type="RefSeq" id="XP_031857982.2">
    <property type="nucleotide sequence ID" value="XM_032007725.2"/>
</dbReference>
<feature type="transmembrane region" description="Helical" evidence="1">
    <location>
        <begin position="233"/>
        <end position="258"/>
    </location>
</feature>
<dbReference type="GeneID" id="43591896"/>
<evidence type="ECO:0000256" key="1">
    <source>
        <dbReference type="SAM" id="Phobius"/>
    </source>
</evidence>